<dbReference type="STRING" id="49547.MBCUR_04700"/>
<feature type="compositionally biased region" description="Low complexity" evidence="2">
    <location>
        <begin position="13"/>
        <end position="37"/>
    </location>
</feature>
<dbReference type="Pfam" id="PF01557">
    <property type="entry name" value="FAA_hydrolase"/>
    <property type="match status" value="1"/>
</dbReference>
<feature type="region of interest" description="Disordered" evidence="2">
    <location>
        <begin position="1"/>
        <end position="45"/>
    </location>
</feature>
<accession>A0A166CEH6</accession>
<evidence type="ECO:0000259" key="3">
    <source>
        <dbReference type="Pfam" id="PF01557"/>
    </source>
</evidence>
<dbReference type="GO" id="GO:0019752">
    <property type="term" value="P:carboxylic acid metabolic process"/>
    <property type="evidence" value="ECO:0007669"/>
    <property type="project" value="UniProtKB-ARBA"/>
</dbReference>
<dbReference type="InterPro" id="IPR011234">
    <property type="entry name" value="Fumarylacetoacetase-like_C"/>
</dbReference>
<evidence type="ECO:0000313" key="5">
    <source>
        <dbReference type="Proteomes" id="UP000077245"/>
    </source>
</evidence>
<feature type="domain" description="Fumarylacetoacetase-like C-terminal" evidence="3">
    <location>
        <begin position="105"/>
        <end position="300"/>
    </location>
</feature>
<dbReference type="PANTHER" id="PTHR11820">
    <property type="entry name" value="ACYLPYRUVASE"/>
    <property type="match status" value="1"/>
</dbReference>
<dbReference type="GO" id="GO:0050385">
    <property type="term" value="F:ureidoglycolate lyase activity"/>
    <property type="evidence" value="ECO:0007669"/>
    <property type="project" value="UniProtKB-EC"/>
</dbReference>
<keyword evidence="4" id="KW-0456">Lyase</keyword>
<dbReference type="SUPFAM" id="SSF56529">
    <property type="entry name" value="FAH"/>
    <property type="match status" value="1"/>
</dbReference>
<dbReference type="EC" id="4.3.2.3" evidence="4"/>
<reference evidence="4 5" key="1">
    <citation type="submission" date="2016-04" db="EMBL/GenBank/DDBJ databases">
        <title>Genome sequence of Methanobrevibacter curvatus DSM 11111.</title>
        <authorList>
            <person name="Poehlein A."/>
            <person name="Seedorf H."/>
            <person name="Daniel R."/>
        </authorList>
    </citation>
    <scope>NUCLEOTIDE SEQUENCE [LARGE SCALE GENOMIC DNA]</scope>
    <source>
        <strain evidence="4 5">DSM 11111</strain>
    </source>
</reference>
<dbReference type="FunFam" id="3.90.850.10:FF:000002">
    <property type="entry name" value="2-hydroxyhepta-2,4-diene-1,7-dioate isomerase"/>
    <property type="match status" value="1"/>
</dbReference>
<proteinExistence type="predicted"/>
<organism evidence="4 5">
    <name type="scientific">Methanobrevibacter curvatus</name>
    <dbReference type="NCBI Taxonomy" id="49547"/>
    <lineage>
        <taxon>Archaea</taxon>
        <taxon>Methanobacteriati</taxon>
        <taxon>Methanobacteriota</taxon>
        <taxon>Methanomada group</taxon>
        <taxon>Methanobacteria</taxon>
        <taxon>Methanobacteriales</taxon>
        <taxon>Methanobacteriaceae</taxon>
        <taxon>Methanobrevibacter</taxon>
    </lineage>
</organism>
<protein>
    <submittedName>
        <fullName evidence="4">Ureidoglycolate lyase</fullName>
        <ecNumber evidence="4">4.3.2.3</ecNumber>
    </submittedName>
</protein>
<dbReference type="Gene3D" id="3.90.850.10">
    <property type="entry name" value="Fumarylacetoacetase-like, C-terminal domain"/>
    <property type="match status" value="1"/>
</dbReference>
<evidence type="ECO:0000256" key="1">
    <source>
        <dbReference type="ARBA" id="ARBA00022723"/>
    </source>
</evidence>
<keyword evidence="5" id="KW-1185">Reference proteome</keyword>
<dbReference type="EMBL" id="LWMV01000094">
    <property type="protein sequence ID" value="KZX14422.1"/>
    <property type="molecule type" value="Genomic_DNA"/>
</dbReference>
<evidence type="ECO:0000256" key="2">
    <source>
        <dbReference type="SAM" id="MobiDB-lite"/>
    </source>
</evidence>
<dbReference type="GO" id="GO:0016853">
    <property type="term" value="F:isomerase activity"/>
    <property type="evidence" value="ECO:0007669"/>
    <property type="project" value="UniProtKB-ARBA"/>
</dbReference>
<evidence type="ECO:0000313" key="4">
    <source>
        <dbReference type="EMBL" id="KZX14422.1"/>
    </source>
</evidence>
<gene>
    <name evidence="4" type="ORF">MBCUR_04700</name>
</gene>
<keyword evidence="1" id="KW-0479">Metal-binding</keyword>
<name>A0A166CEH6_9EURY</name>
<dbReference type="GO" id="GO:0018773">
    <property type="term" value="F:acetylpyruvate hydrolase activity"/>
    <property type="evidence" value="ECO:0007669"/>
    <property type="project" value="TreeGrafter"/>
</dbReference>
<dbReference type="Proteomes" id="UP000077245">
    <property type="component" value="Unassembled WGS sequence"/>
</dbReference>
<dbReference type="InterPro" id="IPR036663">
    <property type="entry name" value="Fumarylacetoacetase_C_sf"/>
</dbReference>
<dbReference type="PANTHER" id="PTHR11820:SF7">
    <property type="entry name" value="ACYLPYRUVASE FAHD1, MITOCHONDRIAL"/>
    <property type="match status" value="1"/>
</dbReference>
<dbReference type="RefSeq" id="WP_245637270.1">
    <property type="nucleotide sequence ID" value="NZ_LWMV01000094.1"/>
</dbReference>
<dbReference type="GO" id="GO:0046872">
    <property type="term" value="F:metal ion binding"/>
    <property type="evidence" value="ECO:0007669"/>
    <property type="project" value="UniProtKB-KW"/>
</dbReference>
<dbReference type="PATRIC" id="fig|49547.3.peg.493"/>
<comment type="caution">
    <text evidence="4">The sequence shown here is derived from an EMBL/GenBank/DDBJ whole genome shotgun (WGS) entry which is preliminary data.</text>
</comment>
<sequence length="301" mass="33987">MKIIRFQKRSNENNRSNKNNRSNESNMIKSNIINESNENSEKSKNTENKKKFFGILGKTENKVHKLNVETFEEIFTKSEIELLELSSETYKLKDIKILPPSEPSKIVCVGLNYIEHGKELNMEIPNEPKIFIKPSTSIIGHDDHIIYPESSNQVDYEGELAIVISKICKNVKKEDTKGYIGGYTILNDVTARDIQKKEIQWTRAKSFDTFAPTGPWINTDMDPLNQKIELKVNGNVKQKSSTDNMIFSPFELVEFISNIMTLNPGDIISTGTPPGVGPLNVGDTVEVSIKDIGILKNTVVH</sequence>
<dbReference type="AlphaFoldDB" id="A0A166CEH6"/>